<sequence>MNLRMQYTIEGKNSRTLDGSQDPKVFCVFAGKTTSRKAGPGQILVWKGNPKPRGSWPLTLNPVRKECKGLKERDHMNPNIPSFCVFAGKTTSRKAGPGQILVWKGNPKPRGSWPLTLNPVRKECKGLKERDHMNPNIPHGAKLPEHRSLRVNVKLAEEPENPNRVQA</sequence>
<comment type="caution">
    <text evidence="1">The sequence shown here is derived from an EMBL/GenBank/DDBJ whole genome shotgun (WGS) entry which is preliminary data.</text>
</comment>
<dbReference type="EMBL" id="JADNRY010000527">
    <property type="protein sequence ID" value="KAF9044671.1"/>
    <property type="molecule type" value="Genomic_DNA"/>
</dbReference>
<name>A0A9P5P8C0_9AGAR</name>
<accession>A0A9P5P8C0</accession>
<gene>
    <name evidence="1" type="ORF">BDP27DRAFT_1374160</name>
</gene>
<evidence type="ECO:0000313" key="1">
    <source>
        <dbReference type="EMBL" id="KAF9044671.1"/>
    </source>
</evidence>
<dbReference type="AlphaFoldDB" id="A0A9P5P8C0"/>
<keyword evidence="2" id="KW-1185">Reference proteome</keyword>
<proteinExistence type="predicted"/>
<dbReference type="Proteomes" id="UP000772434">
    <property type="component" value="Unassembled WGS sequence"/>
</dbReference>
<reference evidence="1" key="1">
    <citation type="submission" date="2020-11" db="EMBL/GenBank/DDBJ databases">
        <authorList>
            <consortium name="DOE Joint Genome Institute"/>
            <person name="Ahrendt S."/>
            <person name="Riley R."/>
            <person name="Andreopoulos W."/>
            <person name="Labutti K."/>
            <person name="Pangilinan J."/>
            <person name="Ruiz-Duenas F.J."/>
            <person name="Barrasa J.M."/>
            <person name="Sanchez-Garcia M."/>
            <person name="Camarero S."/>
            <person name="Miyauchi S."/>
            <person name="Serrano A."/>
            <person name="Linde D."/>
            <person name="Babiker R."/>
            <person name="Drula E."/>
            <person name="Ayuso-Fernandez I."/>
            <person name="Pacheco R."/>
            <person name="Padilla G."/>
            <person name="Ferreira P."/>
            <person name="Barriuso J."/>
            <person name="Kellner H."/>
            <person name="Castanera R."/>
            <person name="Alfaro M."/>
            <person name="Ramirez L."/>
            <person name="Pisabarro A.G."/>
            <person name="Kuo A."/>
            <person name="Tritt A."/>
            <person name="Lipzen A."/>
            <person name="He G."/>
            <person name="Yan M."/>
            <person name="Ng V."/>
            <person name="Cullen D."/>
            <person name="Martin F."/>
            <person name="Rosso M.-N."/>
            <person name="Henrissat B."/>
            <person name="Hibbett D."/>
            <person name="Martinez A.T."/>
            <person name="Grigoriev I.V."/>
        </authorList>
    </citation>
    <scope>NUCLEOTIDE SEQUENCE</scope>
    <source>
        <strain evidence="1">AH 40177</strain>
    </source>
</reference>
<evidence type="ECO:0000313" key="2">
    <source>
        <dbReference type="Proteomes" id="UP000772434"/>
    </source>
</evidence>
<organism evidence="1 2">
    <name type="scientific">Rhodocollybia butyracea</name>
    <dbReference type="NCBI Taxonomy" id="206335"/>
    <lineage>
        <taxon>Eukaryota</taxon>
        <taxon>Fungi</taxon>
        <taxon>Dikarya</taxon>
        <taxon>Basidiomycota</taxon>
        <taxon>Agaricomycotina</taxon>
        <taxon>Agaricomycetes</taxon>
        <taxon>Agaricomycetidae</taxon>
        <taxon>Agaricales</taxon>
        <taxon>Marasmiineae</taxon>
        <taxon>Omphalotaceae</taxon>
        <taxon>Rhodocollybia</taxon>
    </lineage>
</organism>
<protein>
    <submittedName>
        <fullName evidence="1">Uncharacterized protein</fullName>
    </submittedName>
</protein>